<dbReference type="InterPro" id="IPR004090">
    <property type="entry name" value="Chemotax_Me-accpt_rcpt"/>
</dbReference>
<dbReference type="InterPro" id="IPR013655">
    <property type="entry name" value="PAS_fold_3"/>
</dbReference>
<dbReference type="InterPro" id="IPR051310">
    <property type="entry name" value="MCP_chemotaxis"/>
</dbReference>
<dbReference type="InterPro" id="IPR004089">
    <property type="entry name" value="MCPsignal_dom"/>
</dbReference>
<dbReference type="OrthoDB" id="9765776at2"/>
<dbReference type="AlphaFoldDB" id="A0A0P0NXM6"/>
<evidence type="ECO:0000256" key="1">
    <source>
        <dbReference type="ARBA" id="ARBA00004370"/>
    </source>
</evidence>
<dbReference type="CDD" id="cd00130">
    <property type="entry name" value="PAS"/>
    <property type="match status" value="1"/>
</dbReference>
<dbReference type="Proteomes" id="UP000056905">
    <property type="component" value="Chromosome"/>
</dbReference>
<feature type="coiled-coil region" evidence="5">
    <location>
        <begin position="408"/>
        <end position="446"/>
    </location>
</feature>
<dbReference type="Pfam" id="PF00015">
    <property type="entry name" value="MCPsignal"/>
    <property type="match status" value="1"/>
</dbReference>
<gene>
    <name evidence="8" type="ORF">AQ619_03735</name>
</gene>
<dbReference type="Gene3D" id="1.10.287.950">
    <property type="entry name" value="Methyl-accepting chemotaxis protein"/>
    <property type="match status" value="1"/>
</dbReference>
<comment type="similarity">
    <text evidence="3">Belongs to the methyl-accepting chemotaxis (MCP) protein family.</text>
</comment>
<dbReference type="PRINTS" id="PR00260">
    <property type="entry name" value="CHEMTRNSDUCR"/>
</dbReference>
<evidence type="ECO:0000256" key="3">
    <source>
        <dbReference type="ARBA" id="ARBA00029447"/>
    </source>
</evidence>
<proteinExistence type="inferred from homology"/>
<dbReference type="SUPFAM" id="SSF55785">
    <property type="entry name" value="PYP-like sensor domain (PAS domain)"/>
    <property type="match status" value="1"/>
</dbReference>
<dbReference type="PANTHER" id="PTHR43531:SF11">
    <property type="entry name" value="METHYL-ACCEPTING CHEMOTAXIS PROTEIN 3"/>
    <property type="match status" value="1"/>
</dbReference>
<feature type="domain" description="Methyl-accepting transducer" evidence="6">
    <location>
        <begin position="208"/>
        <end position="437"/>
    </location>
</feature>
<dbReference type="SUPFAM" id="SSF58104">
    <property type="entry name" value="Methyl-accepting chemotaxis protein (MCP) signaling domain"/>
    <property type="match status" value="1"/>
</dbReference>
<accession>A0A0P0NXM6</accession>
<dbReference type="Gene3D" id="3.30.450.20">
    <property type="entry name" value="PAS domain"/>
    <property type="match status" value="1"/>
</dbReference>
<evidence type="ECO:0000259" key="6">
    <source>
        <dbReference type="PROSITE" id="PS50111"/>
    </source>
</evidence>
<dbReference type="PANTHER" id="PTHR43531">
    <property type="entry name" value="PROTEIN ICFG"/>
    <property type="match status" value="1"/>
</dbReference>
<evidence type="ECO:0000259" key="7">
    <source>
        <dbReference type="PROSITE" id="PS50113"/>
    </source>
</evidence>
<dbReference type="SMART" id="SM00283">
    <property type="entry name" value="MA"/>
    <property type="match status" value="1"/>
</dbReference>
<dbReference type="FunFam" id="1.10.287.950:FF:000001">
    <property type="entry name" value="Methyl-accepting chemotaxis sensory transducer"/>
    <property type="match status" value="1"/>
</dbReference>
<dbReference type="PROSITE" id="PS50111">
    <property type="entry name" value="CHEMOTAXIS_TRANSDUC_2"/>
    <property type="match status" value="1"/>
</dbReference>
<dbReference type="NCBIfam" id="TIGR00229">
    <property type="entry name" value="sensory_box"/>
    <property type="match status" value="1"/>
</dbReference>
<evidence type="ECO:0000256" key="5">
    <source>
        <dbReference type="SAM" id="Coils"/>
    </source>
</evidence>
<name>A0A0P0NXM6_9CAUL</name>
<reference evidence="8 9" key="1">
    <citation type="submission" date="2015-10" db="EMBL/GenBank/DDBJ databases">
        <title>Conservation of the essential genome among Caulobacter and Brevundimonas species.</title>
        <authorList>
            <person name="Scott D."/>
            <person name="Ely B."/>
        </authorList>
    </citation>
    <scope>NUCLEOTIDE SEQUENCE [LARGE SCALE GENOMIC DNA]</scope>
    <source>
        <strain evidence="8 9">CB4</strain>
    </source>
</reference>
<feature type="domain" description="PAC" evidence="7">
    <location>
        <begin position="92"/>
        <end position="144"/>
    </location>
</feature>
<dbReference type="GO" id="GO:0004888">
    <property type="term" value="F:transmembrane signaling receptor activity"/>
    <property type="evidence" value="ECO:0007669"/>
    <property type="project" value="InterPro"/>
</dbReference>
<evidence type="ECO:0000256" key="2">
    <source>
        <dbReference type="ARBA" id="ARBA00022500"/>
    </source>
</evidence>
<keyword evidence="5" id="KW-0175">Coiled coil</keyword>
<dbReference type="KEGG" id="chq:AQ619_03735"/>
<protein>
    <submittedName>
        <fullName evidence="8">Chemotaxis protein</fullName>
    </submittedName>
</protein>
<sequence length="500" mass="52910">MGFFDGEKIRKASSEKLTELEHKLSAIDRSQAVIEFNLDGTIITANNNFLTAKGYSLAEIQGCHHSMFMDPADANHPDYRAFWQDLNNGAFVARKFRRMANGGREVWLQASYNPVLNETGKAYKVIKLAVDITKAELAFQQVEFERVKSAEEQSEVVSRLAVSLQSLCEGDLTCQIDADFKGAYLAIKTDFNKAVTSLREALSAIAVSSESMRGGSDEIASASDDLSRRTEQQAASLEETAAALDEITATVKRSAEGTTKASSAASSAKAGAEASGEVVREAILAMGEIEQSSGKITQIIGVIDEIAFQTNLLALNAGVEAARAGEAGRGFAVVAQEVRALAQRSAEAAKEIKALISASTAQVGKGVKLVGETGTALTDIVARVAEIDSLISEIALSSQEQATGLNQVNSAVNQMDQVTQQNAAMVEEATAAAASLQSEAQQLARHVGRFQLGGNGRSAATRQPAVADQYTPGRGALAEDRPRLLKAVGGGAASSAWEDF</sequence>
<dbReference type="GO" id="GO:0007165">
    <property type="term" value="P:signal transduction"/>
    <property type="evidence" value="ECO:0007669"/>
    <property type="project" value="UniProtKB-KW"/>
</dbReference>
<dbReference type="STRING" id="69395.AQ619_03735"/>
<evidence type="ECO:0000313" key="8">
    <source>
        <dbReference type="EMBL" id="ALL12536.1"/>
    </source>
</evidence>
<dbReference type="InterPro" id="IPR035965">
    <property type="entry name" value="PAS-like_dom_sf"/>
</dbReference>
<evidence type="ECO:0000256" key="4">
    <source>
        <dbReference type="PROSITE-ProRule" id="PRU00284"/>
    </source>
</evidence>
<dbReference type="CDD" id="cd11386">
    <property type="entry name" value="MCP_signal"/>
    <property type="match status" value="1"/>
</dbReference>
<organism evidence="8 9">
    <name type="scientific">Caulobacter henricii</name>
    <dbReference type="NCBI Taxonomy" id="69395"/>
    <lineage>
        <taxon>Bacteria</taxon>
        <taxon>Pseudomonadati</taxon>
        <taxon>Pseudomonadota</taxon>
        <taxon>Alphaproteobacteria</taxon>
        <taxon>Caulobacterales</taxon>
        <taxon>Caulobacteraceae</taxon>
        <taxon>Caulobacter</taxon>
    </lineage>
</organism>
<keyword evidence="2" id="KW-0145">Chemotaxis</keyword>
<dbReference type="GO" id="GO:0006935">
    <property type="term" value="P:chemotaxis"/>
    <property type="evidence" value="ECO:0007669"/>
    <property type="project" value="UniProtKB-KW"/>
</dbReference>
<dbReference type="EMBL" id="CP013002">
    <property type="protein sequence ID" value="ALL12536.1"/>
    <property type="molecule type" value="Genomic_DNA"/>
</dbReference>
<comment type="subcellular location">
    <subcellularLocation>
        <location evidence="1">Membrane</location>
    </subcellularLocation>
</comment>
<dbReference type="PROSITE" id="PS50113">
    <property type="entry name" value="PAC"/>
    <property type="match status" value="1"/>
</dbReference>
<dbReference type="RefSeq" id="WP_062144443.1">
    <property type="nucleotide sequence ID" value="NZ_CP013002.1"/>
</dbReference>
<keyword evidence="4" id="KW-0807">Transducer</keyword>
<evidence type="ECO:0000313" key="9">
    <source>
        <dbReference type="Proteomes" id="UP000056905"/>
    </source>
</evidence>
<dbReference type="GO" id="GO:0016020">
    <property type="term" value="C:membrane"/>
    <property type="evidence" value="ECO:0007669"/>
    <property type="project" value="UniProtKB-SubCell"/>
</dbReference>
<dbReference type="Pfam" id="PF08447">
    <property type="entry name" value="PAS_3"/>
    <property type="match status" value="1"/>
</dbReference>
<dbReference type="InterPro" id="IPR000014">
    <property type="entry name" value="PAS"/>
</dbReference>
<dbReference type="InterPro" id="IPR000700">
    <property type="entry name" value="PAS-assoc_C"/>
</dbReference>
<keyword evidence="9" id="KW-1185">Reference proteome</keyword>